<keyword evidence="4" id="KW-0436">Ligase</keyword>
<keyword evidence="1" id="KW-0479">Metal-binding</keyword>
<protein>
    <submittedName>
        <fullName evidence="4">E3 ubiquitin ligase BIG BROTHER</fullName>
    </submittedName>
</protein>
<evidence type="ECO:0000256" key="2">
    <source>
        <dbReference type="SAM" id="MobiDB-lite"/>
    </source>
</evidence>
<organism evidence="4">
    <name type="scientific">Anthurium amnicola</name>
    <dbReference type="NCBI Taxonomy" id="1678845"/>
    <lineage>
        <taxon>Eukaryota</taxon>
        <taxon>Viridiplantae</taxon>
        <taxon>Streptophyta</taxon>
        <taxon>Embryophyta</taxon>
        <taxon>Tracheophyta</taxon>
        <taxon>Spermatophyta</taxon>
        <taxon>Magnoliopsida</taxon>
        <taxon>Liliopsida</taxon>
        <taxon>Araceae</taxon>
        <taxon>Pothoideae</taxon>
        <taxon>Potheae</taxon>
        <taxon>Anthurium</taxon>
    </lineage>
</organism>
<dbReference type="InterPro" id="IPR013083">
    <property type="entry name" value="Znf_RING/FYVE/PHD"/>
</dbReference>
<keyword evidence="1" id="KW-0862">Zinc</keyword>
<reference evidence="4" key="1">
    <citation type="submission" date="2015-07" db="EMBL/GenBank/DDBJ databases">
        <title>Transcriptome Assembly of Anthurium amnicola.</title>
        <authorList>
            <person name="Suzuki J."/>
        </authorList>
    </citation>
    <scope>NUCLEOTIDE SEQUENCE</scope>
</reference>
<dbReference type="GO" id="GO:0031624">
    <property type="term" value="F:ubiquitin conjugating enzyme binding"/>
    <property type="evidence" value="ECO:0007669"/>
    <property type="project" value="TreeGrafter"/>
</dbReference>
<proteinExistence type="predicted"/>
<sequence>MDVMMIADSGTQGKQKVDVHYVNAGVPYLIEENFEDYYLDNGAYLLADVIQDQETLYQSLQGIRLNDGFKASSSTHPRSDHDCGQSSGSTSVGNPSRSMNYESQLAMDEALARELQYEEDGLAATSLSETTATSTEASPSPANDVTTTVGSSALATRQDYVDPDNMSYEELQSLGEAIGTESKGLSDEHISVLRYSTYKTGFFSRKDKEECVICCMSYKNRDLLITLPCKHHYHSDCVKQWLKINKVCPICNAEVAFRS</sequence>
<gene>
    <name evidence="4" type="primary">BB_4</name>
    <name evidence="4" type="ORF">g.52246</name>
</gene>
<keyword evidence="1" id="KW-0863">Zinc-finger</keyword>
<dbReference type="PANTHER" id="PTHR46400">
    <property type="entry name" value="RING/U-BOX SUPERFAMILY PROTEIN"/>
    <property type="match status" value="1"/>
</dbReference>
<dbReference type="GO" id="GO:0046621">
    <property type="term" value="P:negative regulation of organ growth"/>
    <property type="evidence" value="ECO:0007669"/>
    <property type="project" value="InterPro"/>
</dbReference>
<dbReference type="PROSITE" id="PS50089">
    <property type="entry name" value="ZF_RING_2"/>
    <property type="match status" value="1"/>
</dbReference>
<feature type="region of interest" description="Disordered" evidence="2">
    <location>
        <begin position="71"/>
        <end position="98"/>
    </location>
</feature>
<dbReference type="SMART" id="SM00184">
    <property type="entry name" value="RING"/>
    <property type="match status" value="1"/>
</dbReference>
<evidence type="ECO:0000313" key="4">
    <source>
        <dbReference type="EMBL" id="JAT60679.1"/>
    </source>
</evidence>
<dbReference type="Gene3D" id="3.30.40.10">
    <property type="entry name" value="Zinc/RING finger domain, C3HC4 (zinc finger)"/>
    <property type="match status" value="1"/>
</dbReference>
<feature type="compositionally biased region" description="Polar residues" evidence="2">
    <location>
        <begin position="84"/>
        <end position="98"/>
    </location>
</feature>
<dbReference type="GO" id="GO:0016567">
    <property type="term" value="P:protein ubiquitination"/>
    <property type="evidence" value="ECO:0007669"/>
    <property type="project" value="InterPro"/>
</dbReference>
<accession>A0A1D1Z1E1</accession>
<feature type="domain" description="RING-type" evidence="3">
    <location>
        <begin position="211"/>
        <end position="252"/>
    </location>
</feature>
<evidence type="ECO:0000256" key="1">
    <source>
        <dbReference type="PROSITE-ProRule" id="PRU00175"/>
    </source>
</evidence>
<dbReference type="InterPro" id="IPR001841">
    <property type="entry name" value="Znf_RING"/>
</dbReference>
<dbReference type="Pfam" id="PF13639">
    <property type="entry name" value="zf-RING_2"/>
    <property type="match status" value="1"/>
</dbReference>
<dbReference type="EMBL" id="GDJX01007257">
    <property type="protein sequence ID" value="JAT60679.1"/>
    <property type="molecule type" value="Transcribed_RNA"/>
</dbReference>
<dbReference type="FunFam" id="3.30.40.10:FF:000226">
    <property type="entry name" value="E3 ubiquitin ligase BIG BROTHER"/>
    <property type="match status" value="1"/>
</dbReference>
<dbReference type="GO" id="GO:0008270">
    <property type="term" value="F:zinc ion binding"/>
    <property type="evidence" value="ECO:0007669"/>
    <property type="project" value="UniProtKB-KW"/>
</dbReference>
<feature type="compositionally biased region" description="Low complexity" evidence="2">
    <location>
        <begin position="125"/>
        <end position="142"/>
    </location>
</feature>
<dbReference type="GO" id="GO:0004842">
    <property type="term" value="F:ubiquitin-protein transferase activity"/>
    <property type="evidence" value="ECO:0007669"/>
    <property type="project" value="InterPro"/>
</dbReference>
<dbReference type="InterPro" id="IPR033276">
    <property type="entry name" value="BB"/>
</dbReference>
<dbReference type="GO" id="GO:0016874">
    <property type="term" value="F:ligase activity"/>
    <property type="evidence" value="ECO:0007669"/>
    <property type="project" value="UniProtKB-KW"/>
</dbReference>
<evidence type="ECO:0000259" key="3">
    <source>
        <dbReference type="PROSITE" id="PS50089"/>
    </source>
</evidence>
<dbReference type="SUPFAM" id="SSF57850">
    <property type="entry name" value="RING/U-box"/>
    <property type="match status" value="1"/>
</dbReference>
<feature type="region of interest" description="Disordered" evidence="2">
    <location>
        <begin position="125"/>
        <end position="147"/>
    </location>
</feature>
<dbReference type="PANTHER" id="PTHR46400:SF11">
    <property type="entry name" value="OS04G0571200 PROTEIN"/>
    <property type="match status" value="1"/>
</dbReference>
<dbReference type="AlphaFoldDB" id="A0A1D1Z1E1"/>
<name>A0A1D1Z1E1_9ARAE</name>